<comment type="caution">
    <text evidence="11">The sequence shown here is derived from an EMBL/GenBank/DDBJ whole genome shotgun (WGS) entry which is preliminary data.</text>
</comment>
<name>A0A9D2FQR2_9FIRM</name>
<keyword evidence="8 10" id="KW-0594">Phospholipid biosynthesis</keyword>
<reference evidence="11" key="1">
    <citation type="journal article" date="2021" name="PeerJ">
        <title>Extensive microbial diversity within the chicken gut microbiome revealed by metagenomics and culture.</title>
        <authorList>
            <person name="Gilroy R."/>
            <person name="Ravi A."/>
            <person name="Getino M."/>
            <person name="Pursley I."/>
            <person name="Horton D.L."/>
            <person name="Alikhan N.F."/>
            <person name="Baker D."/>
            <person name="Gharbi K."/>
            <person name="Hall N."/>
            <person name="Watson M."/>
            <person name="Adriaenssens E.M."/>
            <person name="Foster-Nyarko E."/>
            <person name="Jarju S."/>
            <person name="Secka A."/>
            <person name="Antonio M."/>
            <person name="Oren A."/>
            <person name="Chaudhuri R.R."/>
            <person name="La Ragione R."/>
            <person name="Hildebrand F."/>
            <person name="Pallen M.J."/>
        </authorList>
    </citation>
    <scope>NUCLEOTIDE SEQUENCE</scope>
    <source>
        <strain evidence="11">1068</strain>
    </source>
</reference>
<evidence type="ECO:0000313" key="11">
    <source>
        <dbReference type="EMBL" id="HIZ64780.1"/>
    </source>
</evidence>
<keyword evidence="2 10" id="KW-0444">Lipid biosynthesis</keyword>
<evidence type="ECO:0000256" key="4">
    <source>
        <dbReference type="ARBA" id="ARBA00022692"/>
    </source>
</evidence>
<evidence type="ECO:0000256" key="2">
    <source>
        <dbReference type="ARBA" id="ARBA00022516"/>
    </source>
</evidence>
<reference evidence="11" key="2">
    <citation type="submission" date="2021-04" db="EMBL/GenBank/DDBJ databases">
        <authorList>
            <person name="Gilroy R."/>
        </authorList>
    </citation>
    <scope>NUCLEOTIDE SEQUENCE</scope>
    <source>
        <strain evidence="11">1068</strain>
    </source>
</reference>
<keyword evidence="3 10" id="KW-0808">Transferase</keyword>
<comment type="catalytic activity">
    <reaction evidence="10">
        <text>an acyl phosphate + sn-glycerol 3-phosphate = a 1-acyl-sn-glycero-3-phosphate + phosphate</text>
        <dbReference type="Rhea" id="RHEA:34075"/>
        <dbReference type="ChEBI" id="CHEBI:43474"/>
        <dbReference type="ChEBI" id="CHEBI:57597"/>
        <dbReference type="ChEBI" id="CHEBI:57970"/>
        <dbReference type="ChEBI" id="CHEBI:59918"/>
        <dbReference type="EC" id="2.3.1.275"/>
    </reaction>
</comment>
<feature type="transmembrane region" description="Helical" evidence="10">
    <location>
        <begin position="6"/>
        <end position="23"/>
    </location>
</feature>
<dbReference type="GO" id="GO:0008654">
    <property type="term" value="P:phospholipid biosynthetic process"/>
    <property type="evidence" value="ECO:0007669"/>
    <property type="project" value="UniProtKB-UniRule"/>
</dbReference>
<keyword evidence="6 10" id="KW-0443">Lipid metabolism</keyword>
<keyword evidence="4 10" id="KW-0812">Transmembrane</keyword>
<dbReference type="Proteomes" id="UP000824056">
    <property type="component" value="Unassembled WGS sequence"/>
</dbReference>
<keyword evidence="5 10" id="KW-1133">Transmembrane helix</keyword>
<dbReference type="PANTHER" id="PTHR30309:SF0">
    <property type="entry name" value="GLYCEROL-3-PHOSPHATE ACYLTRANSFERASE-RELATED"/>
    <property type="match status" value="1"/>
</dbReference>
<comment type="function">
    <text evidence="10">Catalyzes the transfer of an acyl group from acyl-phosphate (acyl-PO(4)) to glycerol-3-phosphate (G3P) to form lysophosphatidic acid (LPA). This enzyme utilizes acyl-phosphate as fatty acyl donor, but not acyl-CoA or acyl-ACP.</text>
</comment>
<comment type="similarity">
    <text evidence="10">Belongs to the PlsY family.</text>
</comment>
<evidence type="ECO:0000256" key="10">
    <source>
        <dbReference type="HAMAP-Rule" id="MF_01043"/>
    </source>
</evidence>
<evidence type="ECO:0000256" key="8">
    <source>
        <dbReference type="ARBA" id="ARBA00023209"/>
    </source>
</evidence>
<sequence>MVYIVWGYLSGCILFGAWIPRLLKGVDVREEARDNNPGTANAFLYGGTLCGILVLLGDILKGVLPVHYALERFGTFHPVLALIMAAPVLGHTFPIQSLFGRKTGKGGKGIAVSFGVLLGLYPFLESFWLLVFWYLLFSAVVILNPHSLRTVVSFLFLLVSSILFRVKPVITVGTALISLAVTDKHRKELKREKEKEIRFVFRRN</sequence>
<keyword evidence="1 10" id="KW-1003">Cell membrane</keyword>
<dbReference type="SMART" id="SM01207">
    <property type="entry name" value="G3P_acyltransf"/>
    <property type="match status" value="1"/>
</dbReference>
<feature type="transmembrane region" description="Helical" evidence="10">
    <location>
        <begin position="155"/>
        <end position="181"/>
    </location>
</feature>
<protein>
    <recommendedName>
        <fullName evidence="10">Glycerol-3-phosphate acyltransferase</fullName>
    </recommendedName>
    <alternativeName>
        <fullName evidence="10">Acyl-PO4 G3P acyltransferase</fullName>
    </alternativeName>
    <alternativeName>
        <fullName evidence="10">Acyl-phosphate--glycerol-3-phosphate acyltransferase</fullName>
    </alternativeName>
    <alternativeName>
        <fullName evidence="10">G3P acyltransferase</fullName>
        <shortName evidence="10">GPAT</shortName>
        <ecNumber evidence="10">2.3.1.275</ecNumber>
    </alternativeName>
    <alternativeName>
        <fullName evidence="10">Lysophosphatidic acid synthase</fullName>
        <shortName evidence="10">LPA synthase</shortName>
    </alternativeName>
</protein>
<keyword evidence="9 10" id="KW-1208">Phospholipid metabolism</keyword>
<feature type="transmembrane region" description="Helical" evidence="10">
    <location>
        <begin position="111"/>
        <end position="135"/>
    </location>
</feature>
<dbReference type="AlphaFoldDB" id="A0A9D2FQR2"/>
<dbReference type="GO" id="GO:0005886">
    <property type="term" value="C:plasma membrane"/>
    <property type="evidence" value="ECO:0007669"/>
    <property type="project" value="UniProtKB-SubCell"/>
</dbReference>
<dbReference type="InterPro" id="IPR003811">
    <property type="entry name" value="G3P_acylTferase_PlsY"/>
</dbReference>
<comment type="subcellular location">
    <subcellularLocation>
        <location evidence="10">Cell membrane</location>
        <topology evidence="10">Multi-pass membrane protein</topology>
    </subcellularLocation>
</comment>
<feature type="transmembrane region" description="Helical" evidence="10">
    <location>
        <begin position="76"/>
        <end position="99"/>
    </location>
</feature>
<keyword evidence="11" id="KW-0012">Acyltransferase</keyword>
<dbReference type="EC" id="2.3.1.275" evidence="10"/>
<dbReference type="HAMAP" id="MF_01043">
    <property type="entry name" value="PlsY"/>
    <property type="match status" value="1"/>
</dbReference>
<keyword evidence="7 10" id="KW-0472">Membrane</keyword>
<feature type="transmembrane region" description="Helical" evidence="10">
    <location>
        <begin position="43"/>
        <end position="64"/>
    </location>
</feature>
<comment type="pathway">
    <text evidence="10">Lipid metabolism; phospholipid metabolism.</text>
</comment>
<evidence type="ECO:0000256" key="7">
    <source>
        <dbReference type="ARBA" id="ARBA00023136"/>
    </source>
</evidence>
<dbReference type="PANTHER" id="PTHR30309">
    <property type="entry name" value="INNER MEMBRANE PROTEIN YGIH"/>
    <property type="match status" value="1"/>
</dbReference>
<organism evidence="11 12">
    <name type="scientific">Candidatus Blautia pullicola</name>
    <dbReference type="NCBI Taxonomy" id="2838498"/>
    <lineage>
        <taxon>Bacteria</taxon>
        <taxon>Bacillati</taxon>
        <taxon>Bacillota</taxon>
        <taxon>Clostridia</taxon>
        <taxon>Lachnospirales</taxon>
        <taxon>Lachnospiraceae</taxon>
        <taxon>Blautia</taxon>
    </lineage>
</organism>
<accession>A0A9D2FQR2</accession>
<evidence type="ECO:0000256" key="3">
    <source>
        <dbReference type="ARBA" id="ARBA00022679"/>
    </source>
</evidence>
<dbReference type="Pfam" id="PF02660">
    <property type="entry name" value="G3P_acyltransf"/>
    <property type="match status" value="1"/>
</dbReference>
<evidence type="ECO:0000256" key="1">
    <source>
        <dbReference type="ARBA" id="ARBA00022475"/>
    </source>
</evidence>
<evidence type="ECO:0000313" key="12">
    <source>
        <dbReference type="Proteomes" id="UP000824056"/>
    </source>
</evidence>
<gene>
    <name evidence="10" type="primary">plsY</name>
    <name evidence="11" type="ORF">H9809_02560</name>
</gene>
<dbReference type="EMBL" id="DXBG01000057">
    <property type="protein sequence ID" value="HIZ64780.1"/>
    <property type="molecule type" value="Genomic_DNA"/>
</dbReference>
<dbReference type="GO" id="GO:0043772">
    <property type="term" value="F:acyl-phosphate glycerol-3-phosphate acyltransferase activity"/>
    <property type="evidence" value="ECO:0007669"/>
    <property type="project" value="UniProtKB-UniRule"/>
</dbReference>
<comment type="subunit">
    <text evidence="10">Probably interacts with PlsX.</text>
</comment>
<evidence type="ECO:0000256" key="5">
    <source>
        <dbReference type="ARBA" id="ARBA00022989"/>
    </source>
</evidence>
<evidence type="ECO:0000256" key="6">
    <source>
        <dbReference type="ARBA" id="ARBA00023098"/>
    </source>
</evidence>
<proteinExistence type="inferred from homology"/>
<evidence type="ECO:0000256" key="9">
    <source>
        <dbReference type="ARBA" id="ARBA00023264"/>
    </source>
</evidence>